<dbReference type="AlphaFoldDB" id="A0A4Y9F8A8"/>
<sequence length="209" mass="23250">MAENTVDFWFDPTCPWCWMTSRWIKEVETQRDVAVTWHPFSLAVLNEGRDLDPGYRKHIDNTWGPARVATAVAEQYGQEKLDEFYTALGEQIHHQKNKEGTYFEKAIEAALAEVGLPAELAQVAFTEEYDEQMRASTRAGLDSAGGDDIGVPLMSINGVTFFGPVMSPAPTGEEAAKVFDGAVALASYPGFFEIKRPRNVGPIFNIEQK</sequence>
<reference evidence="1 2" key="1">
    <citation type="submission" date="2019-03" db="EMBL/GenBank/DDBJ databases">
        <title>Diversity of the mouse oral microbiome.</title>
        <authorList>
            <person name="Joseph S."/>
            <person name="Aduse-Opoku J."/>
            <person name="Curtis M."/>
            <person name="Wade W."/>
            <person name="Hashim A."/>
        </authorList>
    </citation>
    <scope>NUCLEOTIDE SEQUENCE [LARGE SCALE GENOMIC DNA]</scope>
    <source>
        <strain evidence="2">irhom_31</strain>
    </source>
</reference>
<evidence type="ECO:0000313" key="1">
    <source>
        <dbReference type="EMBL" id="TFU24184.1"/>
    </source>
</evidence>
<dbReference type="RefSeq" id="WP_135011139.1">
    <property type="nucleotide sequence ID" value="NZ_JADGLK010000002.1"/>
</dbReference>
<comment type="caution">
    <text evidence="1">The sequence shown here is derived from an EMBL/GenBank/DDBJ whole genome shotgun (WGS) entry which is preliminary data.</text>
</comment>
<dbReference type="Proteomes" id="UP000297951">
    <property type="component" value="Unassembled WGS sequence"/>
</dbReference>
<dbReference type="SUPFAM" id="SSF52833">
    <property type="entry name" value="Thioredoxin-like"/>
    <property type="match status" value="1"/>
</dbReference>
<organism evidence="1 2">
    <name type="scientific">Rothia nasimurium</name>
    <dbReference type="NCBI Taxonomy" id="85336"/>
    <lineage>
        <taxon>Bacteria</taxon>
        <taxon>Bacillati</taxon>
        <taxon>Actinomycetota</taxon>
        <taxon>Actinomycetes</taxon>
        <taxon>Micrococcales</taxon>
        <taxon>Micrococcaceae</taxon>
        <taxon>Rothia</taxon>
    </lineage>
</organism>
<dbReference type="InterPro" id="IPR053977">
    <property type="entry name" value="Rv2466c-like"/>
</dbReference>
<dbReference type="Gene3D" id="3.40.30.10">
    <property type="entry name" value="Glutaredoxin"/>
    <property type="match status" value="1"/>
</dbReference>
<dbReference type="InterPro" id="IPR036249">
    <property type="entry name" value="Thioredoxin-like_sf"/>
</dbReference>
<evidence type="ECO:0000313" key="2">
    <source>
        <dbReference type="Proteomes" id="UP000297951"/>
    </source>
</evidence>
<proteinExistence type="predicted"/>
<dbReference type="EMBL" id="SPQC01000002">
    <property type="protein sequence ID" value="TFU24184.1"/>
    <property type="molecule type" value="Genomic_DNA"/>
</dbReference>
<dbReference type="CDD" id="cd02972">
    <property type="entry name" value="DsbA_family"/>
    <property type="match status" value="1"/>
</dbReference>
<accession>A0A4Y9F8A8</accession>
<dbReference type="OrthoDB" id="4125991at2"/>
<gene>
    <name evidence="1" type="ORF">E4U03_01050</name>
</gene>
<dbReference type="STRING" id="85336.A7979_01145"/>
<dbReference type="Pfam" id="PF22234">
    <property type="entry name" value="Rv2466c-like"/>
    <property type="match status" value="1"/>
</dbReference>
<name>A0A4Y9F8A8_9MICC</name>
<protein>
    <submittedName>
        <fullName evidence="1">Disulfide bond formation protein DsbA</fullName>
    </submittedName>
</protein>